<proteinExistence type="predicted"/>
<name>A0A2M9X8I8_9LEPT</name>
<dbReference type="RefSeq" id="WP_100708148.1">
    <property type="nucleotide sequence ID" value="NZ_NPDL01000012.1"/>
</dbReference>
<keyword evidence="2" id="KW-1185">Reference proteome</keyword>
<dbReference type="OrthoDB" id="340915at2"/>
<evidence type="ECO:0000313" key="2">
    <source>
        <dbReference type="Proteomes" id="UP000232196"/>
    </source>
</evidence>
<dbReference type="AlphaFoldDB" id="A0A2M9X8I8"/>
<comment type="caution">
    <text evidence="1">The sequence shown here is derived from an EMBL/GenBank/DDBJ whole genome shotgun (WGS) entry which is preliminary data.</text>
</comment>
<gene>
    <name evidence="1" type="ORF">CH357_17960</name>
</gene>
<reference evidence="1 2" key="1">
    <citation type="submission" date="2017-07" db="EMBL/GenBank/DDBJ databases">
        <title>Leptospira spp. isolated from tropical soils.</title>
        <authorList>
            <person name="Thibeaux R."/>
            <person name="Iraola G."/>
            <person name="Ferres I."/>
            <person name="Bierque E."/>
            <person name="Girault D."/>
            <person name="Soupe-Gilbert M.-E."/>
            <person name="Picardeau M."/>
            <person name="Goarant C."/>
        </authorList>
    </citation>
    <scope>NUCLEOTIDE SEQUENCE [LARGE SCALE GENOMIC DNA]</scope>
    <source>
        <strain evidence="1 2">MCA1-C-A1</strain>
    </source>
</reference>
<dbReference type="Proteomes" id="UP000232196">
    <property type="component" value="Unassembled WGS sequence"/>
</dbReference>
<sequence length="215" mass="25242">MYLGPLEGFQDQLFRPVLGWSRDNVGLLTGRQGIYTLALRWEYAFAVSGFQVFNLDCAIRFDIFTITEETRKRRVSPEALLEKILVQRAFTPYQILDSLREIYTSTKENTIYFILAPCKQFFDGDVQDDEGLFLLEKLILLLERMRSKQIPIVLVESTKYTHPNFQKIFPKLVELSEDLWELNMVEGHSYLKIRKAKSMYEIETDPNSKQEFIYG</sequence>
<accession>A0A2M9X8I8</accession>
<protein>
    <recommendedName>
        <fullName evidence="3">DNA recombination and repair protein Rad51-like C-terminal domain-containing protein</fullName>
    </recommendedName>
</protein>
<dbReference type="EMBL" id="NPDN01000011">
    <property type="protein sequence ID" value="PJZ24013.1"/>
    <property type="molecule type" value="Genomic_DNA"/>
</dbReference>
<organism evidence="1 2">
    <name type="scientific">Leptospira hartskeerlii</name>
    <dbReference type="NCBI Taxonomy" id="2023177"/>
    <lineage>
        <taxon>Bacteria</taxon>
        <taxon>Pseudomonadati</taxon>
        <taxon>Spirochaetota</taxon>
        <taxon>Spirochaetia</taxon>
        <taxon>Leptospirales</taxon>
        <taxon>Leptospiraceae</taxon>
        <taxon>Leptospira</taxon>
    </lineage>
</organism>
<evidence type="ECO:0000313" key="1">
    <source>
        <dbReference type="EMBL" id="PJZ24013.1"/>
    </source>
</evidence>
<evidence type="ECO:0008006" key="3">
    <source>
        <dbReference type="Google" id="ProtNLM"/>
    </source>
</evidence>